<evidence type="ECO:0000313" key="3">
    <source>
        <dbReference type="Proteomes" id="UP000054937"/>
    </source>
</evidence>
<name>A0A0V0R1I8_PSEPJ</name>
<reference evidence="2 3" key="1">
    <citation type="journal article" date="2015" name="Sci. Rep.">
        <title>Genome of the facultative scuticociliatosis pathogen Pseudocohnilembus persalinus provides insight into its virulence through horizontal gene transfer.</title>
        <authorList>
            <person name="Xiong J."/>
            <person name="Wang G."/>
            <person name="Cheng J."/>
            <person name="Tian M."/>
            <person name="Pan X."/>
            <person name="Warren A."/>
            <person name="Jiang C."/>
            <person name="Yuan D."/>
            <person name="Miao W."/>
        </authorList>
    </citation>
    <scope>NUCLEOTIDE SEQUENCE [LARGE SCALE GENOMIC DNA]</scope>
    <source>
        <strain evidence="2">36N120E</strain>
    </source>
</reference>
<protein>
    <submittedName>
        <fullName evidence="2">Uncharacterized protein</fullName>
    </submittedName>
</protein>
<keyword evidence="3" id="KW-1185">Reference proteome</keyword>
<dbReference type="Proteomes" id="UP000054937">
    <property type="component" value="Unassembled WGS sequence"/>
</dbReference>
<dbReference type="EMBL" id="LDAU01000065">
    <property type="protein sequence ID" value="KRX08386.1"/>
    <property type="molecule type" value="Genomic_DNA"/>
</dbReference>
<dbReference type="AlphaFoldDB" id="A0A0V0R1I8"/>
<evidence type="ECO:0000256" key="1">
    <source>
        <dbReference type="SAM" id="MobiDB-lite"/>
    </source>
</evidence>
<proteinExistence type="predicted"/>
<gene>
    <name evidence="2" type="ORF">PPERSA_03380</name>
</gene>
<sequence length="314" mass="37552">MEVEDQNQVNQDNDIVKEIDVIYVPIDYSLFITQYPLRSKFDNQFDQFLKPVGCEFQPKQKKLTINYEKTSKFTNTREDLTQKGNKNQNDENFLILDKNKNKNQMEDDSDDGIQSQQAKNRKNQQKLLENQEDNDEDSNNNYSVQYVSKVINNKTTYFASHYDKQNNKIYLFPIDSYFQMRPIIKQDQNLKSQKSQQQDIKKLSKEIERERNLLQKHPDKYLEARLKNWKSYQEIYDSEKPQKLKYQDISKSSISLTENNIQEQQEQEKKNLKKNPLLRKKPNEIIDLPNCTKQTYINRMEGQPLVERKAKKPQ</sequence>
<organism evidence="2 3">
    <name type="scientific">Pseudocohnilembus persalinus</name>
    <name type="common">Ciliate</name>
    <dbReference type="NCBI Taxonomy" id="266149"/>
    <lineage>
        <taxon>Eukaryota</taxon>
        <taxon>Sar</taxon>
        <taxon>Alveolata</taxon>
        <taxon>Ciliophora</taxon>
        <taxon>Intramacronucleata</taxon>
        <taxon>Oligohymenophorea</taxon>
        <taxon>Scuticociliatia</taxon>
        <taxon>Philasterida</taxon>
        <taxon>Pseudocohnilembidae</taxon>
        <taxon>Pseudocohnilembus</taxon>
    </lineage>
</organism>
<comment type="caution">
    <text evidence="2">The sequence shown here is derived from an EMBL/GenBank/DDBJ whole genome shotgun (WGS) entry which is preliminary data.</text>
</comment>
<accession>A0A0V0R1I8</accession>
<evidence type="ECO:0000313" key="2">
    <source>
        <dbReference type="EMBL" id="KRX08386.1"/>
    </source>
</evidence>
<dbReference type="InParanoid" id="A0A0V0R1I8"/>
<feature type="region of interest" description="Disordered" evidence="1">
    <location>
        <begin position="98"/>
        <end position="140"/>
    </location>
</feature>